<organism evidence="6 7">
    <name type="scientific">Diacronema lutheri</name>
    <name type="common">Unicellular marine alga</name>
    <name type="synonym">Monochrysis lutheri</name>
    <dbReference type="NCBI Taxonomy" id="2081491"/>
    <lineage>
        <taxon>Eukaryota</taxon>
        <taxon>Haptista</taxon>
        <taxon>Haptophyta</taxon>
        <taxon>Pavlovophyceae</taxon>
        <taxon>Pavlovales</taxon>
        <taxon>Pavlovaceae</taxon>
        <taxon>Diacronema</taxon>
    </lineage>
</organism>
<evidence type="ECO:0000313" key="7">
    <source>
        <dbReference type="Proteomes" id="UP000751190"/>
    </source>
</evidence>
<gene>
    <name evidence="6" type="ORF">KFE25_003378</name>
</gene>
<keyword evidence="5" id="KW-1133">Transmembrane helix</keyword>
<dbReference type="Proteomes" id="UP000751190">
    <property type="component" value="Unassembled WGS sequence"/>
</dbReference>
<evidence type="ECO:0000256" key="2">
    <source>
        <dbReference type="ARBA" id="ARBA00022803"/>
    </source>
</evidence>
<dbReference type="SUPFAM" id="SSF48452">
    <property type="entry name" value="TPR-like"/>
    <property type="match status" value="1"/>
</dbReference>
<dbReference type="EMBL" id="JAGTXO010000013">
    <property type="protein sequence ID" value="KAG8464315.1"/>
    <property type="molecule type" value="Genomic_DNA"/>
</dbReference>
<dbReference type="InterPro" id="IPR011990">
    <property type="entry name" value="TPR-like_helical_dom_sf"/>
</dbReference>
<keyword evidence="1" id="KW-0677">Repeat</keyword>
<dbReference type="PROSITE" id="PS50005">
    <property type="entry name" value="TPR"/>
    <property type="match status" value="2"/>
</dbReference>
<protein>
    <submittedName>
        <fullName evidence="6">Uncharacterized protein</fullName>
    </submittedName>
</protein>
<dbReference type="SMART" id="SM00028">
    <property type="entry name" value="TPR"/>
    <property type="match status" value="5"/>
</dbReference>
<dbReference type="InterPro" id="IPR019734">
    <property type="entry name" value="TPR_rpt"/>
</dbReference>
<evidence type="ECO:0000256" key="5">
    <source>
        <dbReference type="SAM" id="Phobius"/>
    </source>
</evidence>
<dbReference type="AlphaFoldDB" id="A0A8J6CC25"/>
<keyword evidence="5" id="KW-0472">Membrane</keyword>
<feature type="transmembrane region" description="Helical" evidence="5">
    <location>
        <begin position="12"/>
        <end position="32"/>
    </location>
</feature>
<dbReference type="OrthoDB" id="9991317at2759"/>
<dbReference type="InterPro" id="IPR052346">
    <property type="entry name" value="O-mannosyl-transferase_TMTC"/>
</dbReference>
<feature type="compositionally biased region" description="Low complexity" evidence="4">
    <location>
        <begin position="563"/>
        <end position="574"/>
    </location>
</feature>
<evidence type="ECO:0000256" key="3">
    <source>
        <dbReference type="PROSITE-ProRule" id="PRU00339"/>
    </source>
</evidence>
<dbReference type="InterPro" id="IPR013105">
    <property type="entry name" value="TPR_2"/>
</dbReference>
<keyword evidence="5" id="KW-0812">Transmembrane</keyword>
<dbReference type="PANTHER" id="PTHR44227:SF3">
    <property type="entry name" value="PROTEIN O-MANNOSYL-TRANSFERASE TMTC4"/>
    <property type="match status" value="1"/>
</dbReference>
<feature type="repeat" description="TPR" evidence="3">
    <location>
        <begin position="683"/>
        <end position="716"/>
    </location>
</feature>
<keyword evidence="7" id="KW-1185">Reference proteome</keyword>
<feature type="transmembrane region" description="Helical" evidence="5">
    <location>
        <begin position="196"/>
        <end position="221"/>
    </location>
</feature>
<feature type="transmembrane region" description="Helical" evidence="5">
    <location>
        <begin position="494"/>
        <end position="515"/>
    </location>
</feature>
<proteinExistence type="predicted"/>
<accession>A0A8J6CC25</accession>
<evidence type="ECO:0000256" key="4">
    <source>
        <dbReference type="SAM" id="MobiDB-lite"/>
    </source>
</evidence>
<dbReference type="Pfam" id="PF07719">
    <property type="entry name" value="TPR_2"/>
    <property type="match status" value="2"/>
</dbReference>
<keyword evidence="2 3" id="KW-0802">TPR repeat</keyword>
<feature type="transmembrane region" description="Helical" evidence="5">
    <location>
        <begin position="460"/>
        <end position="482"/>
    </location>
</feature>
<feature type="transmembrane region" description="Helical" evidence="5">
    <location>
        <begin position="53"/>
        <end position="73"/>
    </location>
</feature>
<dbReference type="Gene3D" id="1.25.40.10">
    <property type="entry name" value="Tetratricopeptide repeat domain"/>
    <property type="match status" value="2"/>
</dbReference>
<comment type="caution">
    <text evidence="6">The sequence shown here is derived from an EMBL/GenBank/DDBJ whole genome shotgun (WGS) entry which is preliminary data.</text>
</comment>
<evidence type="ECO:0000313" key="6">
    <source>
        <dbReference type="EMBL" id="KAG8464315.1"/>
    </source>
</evidence>
<feature type="transmembrane region" description="Helical" evidence="5">
    <location>
        <begin position="93"/>
        <end position="119"/>
    </location>
</feature>
<feature type="transmembrane region" description="Helical" evidence="5">
    <location>
        <begin position="401"/>
        <end position="422"/>
    </location>
</feature>
<evidence type="ECO:0000256" key="1">
    <source>
        <dbReference type="ARBA" id="ARBA00022737"/>
    </source>
</evidence>
<reference evidence="6" key="1">
    <citation type="submission" date="2021-05" db="EMBL/GenBank/DDBJ databases">
        <title>The genome of the haptophyte Pavlova lutheri (Diacronema luteri, Pavlovales) - a model for lipid biosynthesis in eukaryotic algae.</title>
        <authorList>
            <person name="Hulatt C.J."/>
            <person name="Posewitz M.C."/>
        </authorList>
    </citation>
    <scope>NUCLEOTIDE SEQUENCE</scope>
    <source>
        <strain evidence="6">NIVA-4/92</strain>
    </source>
</reference>
<dbReference type="PANTHER" id="PTHR44227">
    <property type="match status" value="1"/>
</dbReference>
<name>A0A8J6CC25_DIALT</name>
<sequence>MAADATELGVGLIVLLICVAFEPSLTGPAAFTHIDDQDNFVQHPLIARAASEGLSVGLLCAVWLPQYVVLGVWEPVATLLKVAIARCYGLGSALAFVRVSVALHCVNCVAAYAVGCRALKLLRVSGVRGLPRPLGEDHRPVCVAAALVGISPMCVEPVAWASGQPYVLAATFALLHLDLHMRRYHERGARPPPAGVVLLAYAGAALSKAAALTTFVVPALIDLLVWLHGTGRRVRLLRAPRVSRAPHEEAGRAGAAAAGGEREQHARWLAADAEIDDDDDPLELEEEEDEDELAPAALLERAERRRRWPAEGGAPDEALLIEAAELLLERHWRALLGCAAGIVGAALATSGMHGRPLAMLERVMRACHMLVAYPLCALSPTAHTSVRLHLPPRLEPLSARFGAPTLLVLFAVKGCTYAITWYGDLVRAHVLDASAALAARKPGALPATVLPAPYAFLTHALLWLAYGALLLPTLGLFGWGRTGSHIVMVRADRYAYLALLLVGVPALAGALALGARALAPPAEASAAQRQADEVVLSARLRGLCAHPLTVPTGGGAGAGGRAGTAATDSTAPAAADGAPCTRTFGGARGARAPPAAPRARARALLVALCGAVVCAARVRETRALCAAWASPAALYKHLLALEPHDAPMLEALGSVLMDADRPDERARAEGVLRRALELAPESGAGHNQLGLLLKRSGRLAEAERAFSRAITLAPGDGSAHVNLANLLIDGQRELARAVELLSASVELLPRNAPALNSLAVALKGLGRLDEARGAYERAIALRPDSAAFRTNLGMLHMQRGFDPRLALPDAQRERARARELFQAALRLQPTHVGAQQNLALLLARTRPPR</sequence>
<feature type="region of interest" description="Disordered" evidence="4">
    <location>
        <begin position="555"/>
        <end position="574"/>
    </location>
</feature>
<feature type="repeat" description="TPR" evidence="3">
    <location>
        <begin position="752"/>
        <end position="785"/>
    </location>
</feature>